<dbReference type="GO" id="GO:0019563">
    <property type="term" value="P:glycerol catabolic process"/>
    <property type="evidence" value="ECO:0007669"/>
    <property type="project" value="TreeGrafter"/>
</dbReference>
<reference evidence="14 15" key="1">
    <citation type="journal article" date="2018" name="Nat. Biotechnol.">
        <title>A standardized bacterial taxonomy based on genome phylogeny substantially revises the tree of life.</title>
        <authorList>
            <person name="Parks D.H."/>
            <person name="Chuvochina M."/>
            <person name="Waite D.W."/>
            <person name="Rinke C."/>
            <person name="Skarshewski A."/>
            <person name="Chaumeil P.A."/>
            <person name="Hugenholtz P."/>
        </authorList>
    </citation>
    <scope>NUCLEOTIDE SEQUENCE [LARGE SCALE GENOMIC DNA]</scope>
    <source>
        <strain evidence="14">UBA8844</strain>
    </source>
</reference>
<evidence type="ECO:0000256" key="2">
    <source>
        <dbReference type="ARBA" id="ARBA00009156"/>
    </source>
</evidence>
<dbReference type="AlphaFoldDB" id="A0A3D4V685"/>
<comment type="similarity">
    <text evidence="2 11">Belongs to the FGGY kinase family.</text>
</comment>
<evidence type="ECO:0000256" key="11">
    <source>
        <dbReference type="RuleBase" id="RU003733"/>
    </source>
</evidence>
<evidence type="ECO:0000256" key="5">
    <source>
        <dbReference type="ARBA" id="ARBA00022741"/>
    </source>
</evidence>
<evidence type="ECO:0000256" key="10">
    <source>
        <dbReference type="ARBA" id="ARBA00052101"/>
    </source>
</evidence>
<dbReference type="InterPro" id="IPR018483">
    <property type="entry name" value="Carb_kinase_FGGY_CS"/>
</dbReference>
<comment type="caution">
    <text evidence="14">The sequence shown here is derived from an EMBL/GenBank/DDBJ whole genome shotgun (WGS) entry which is preliminary data.</text>
</comment>
<comment type="pathway">
    <text evidence="1">Polyol metabolism; glycerol degradation via glycerol kinase pathway; sn-glycerol 3-phosphate from glycerol: step 1/1.</text>
</comment>
<dbReference type="EMBL" id="DPIY01000006">
    <property type="protein sequence ID" value="HCT56636.1"/>
    <property type="molecule type" value="Genomic_DNA"/>
</dbReference>
<feature type="domain" description="Carbohydrate kinase FGGY N-terminal" evidence="12">
    <location>
        <begin position="4"/>
        <end position="247"/>
    </location>
</feature>
<dbReference type="SUPFAM" id="SSF53067">
    <property type="entry name" value="Actin-like ATPase domain"/>
    <property type="match status" value="2"/>
</dbReference>
<gene>
    <name evidence="14" type="primary">glpK</name>
    <name evidence="14" type="ORF">DGD08_05405</name>
</gene>
<evidence type="ECO:0000259" key="12">
    <source>
        <dbReference type="Pfam" id="PF00370"/>
    </source>
</evidence>
<keyword evidence="6 11" id="KW-0418">Kinase</keyword>
<comment type="catalytic activity">
    <reaction evidence="10">
        <text>glycerol + ATP = sn-glycerol 3-phosphate + ADP + H(+)</text>
        <dbReference type="Rhea" id="RHEA:21644"/>
        <dbReference type="ChEBI" id="CHEBI:15378"/>
        <dbReference type="ChEBI" id="CHEBI:17754"/>
        <dbReference type="ChEBI" id="CHEBI:30616"/>
        <dbReference type="ChEBI" id="CHEBI:57597"/>
        <dbReference type="ChEBI" id="CHEBI:456216"/>
        <dbReference type="EC" id="2.7.1.30"/>
    </reaction>
</comment>
<accession>A0A3D4V685</accession>
<dbReference type="CDD" id="cd07786">
    <property type="entry name" value="FGGY_EcGK_like"/>
    <property type="match status" value="1"/>
</dbReference>
<keyword evidence="8" id="KW-0067">ATP-binding</keyword>
<dbReference type="Pfam" id="PF00370">
    <property type="entry name" value="FGGY_N"/>
    <property type="match status" value="1"/>
</dbReference>
<dbReference type="NCBIfam" id="NF000756">
    <property type="entry name" value="PRK00047.1"/>
    <property type="match status" value="1"/>
</dbReference>
<sequence>MTCVLAIDQGTTGTTCLVIAHDGRVIGRAYREITQFYPAPGWVEHDAHEILERTLAAAREAIAEAQLTANMVPAAIGITNQRETIVLWERATGRAVHKAIVWQDRRTAQRCAELAPQAAMIGERTGLVTDPYFSATKLEWLLAQNDHRTRAERGELAAGTIDSWLIWHLSGGTAHVTDHTNASRTMLYDIGSRAWSPELCALFGVPASLLPTIVASSGEVARSTQATLGATIPITGIAGDQQAALFGQGGWAAGDGKNTYGTGAFLLLNTGAYRPAPGSGLLTTIACDERGAPVFALEASIFIAGAAVQWLRDGLGIIETSAETEALARGLASNDGVYFVPALVGLGAPDWEPNARGTIVGLTRGTTRAHMARAALEAMAYATRDVLGSMGSQGGVAFDRLRVDGGASANDWLMQFQSDVLGVPIERPDLVETTALGAAGLAGLAVGIWKDGAEFLASRHFTRFTPDKVGTVSAASAYAGWRRAIRAALGWARDTERDAGTSGR</sequence>
<protein>
    <recommendedName>
        <fullName evidence="3">glycerol kinase</fullName>
        <ecNumber evidence="3">2.7.1.30</ecNumber>
    </recommendedName>
    <alternativeName>
        <fullName evidence="9">ATP:glycerol 3-phosphotransferase</fullName>
    </alternativeName>
</protein>
<evidence type="ECO:0000313" key="15">
    <source>
        <dbReference type="Proteomes" id="UP000264071"/>
    </source>
</evidence>
<dbReference type="Gene3D" id="3.30.420.40">
    <property type="match status" value="2"/>
</dbReference>
<evidence type="ECO:0000256" key="7">
    <source>
        <dbReference type="ARBA" id="ARBA00022798"/>
    </source>
</evidence>
<keyword evidence="7" id="KW-0319">Glycerol metabolism</keyword>
<dbReference type="Pfam" id="PF02782">
    <property type="entry name" value="FGGY_C"/>
    <property type="match status" value="1"/>
</dbReference>
<dbReference type="PROSITE" id="PS00445">
    <property type="entry name" value="FGGY_KINASES_2"/>
    <property type="match status" value="1"/>
</dbReference>
<dbReference type="NCBIfam" id="TIGR01311">
    <property type="entry name" value="glycerol_kin"/>
    <property type="match status" value="1"/>
</dbReference>
<dbReference type="PIRSF" id="PIRSF000538">
    <property type="entry name" value="GlpK"/>
    <property type="match status" value="1"/>
</dbReference>
<evidence type="ECO:0000256" key="9">
    <source>
        <dbReference type="ARBA" id="ARBA00043149"/>
    </source>
</evidence>
<dbReference type="GO" id="GO:0004370">
    <property type="term" value="F:glycerol kinase activity"/>
    <property type="evidence" value="ECO:0007669"/>
    <property type="project" value="UniProtKB-EC"/>
</dbReference>
<dbReference type="GO" id="GO:0006072">
    <property type="term" value="P:glycerol-3-phosphate metabolic process"/>
    <property type="evidence" value="ECO:0007669"/>
    <property type="project" value="InterPro"/>
</dbReference>
<dbReference type="GO" id="GO:0005829">
    <property type="term" value="C:cytosol"/>
    <property type="evidence" value="ECO:0007669"/>
    <property type="project" value="UniProtKB-ARBA"/>
</dbReference>
<organism evidence="14 15">
    <name type="scientific">Gemmatimonas aurantiaca</name>
    <dbReference type="NCBI Taxonomy" id="173480"/>
    <lineage>
        <taxon>Bacteria</taxon>
        <taxon>Pseudomonadati</taxon>
        <taxon>Gemmatimonadota</taxon>
        <taxon>Gemmatimonadia</taxon>
        <taxon>Gemmatimonadales</taxon>
        <taxon>Gemmatimonadaceae</taxon>
        <taxon>Gemmatimonas</taxon>
    </lineage>
</organism>
<dbReference type="InterPro" id="IPR000577">
    <property type="entry name" value="Carb_kinase_FGGY"/>
</dbReference>
<dbReference type="PANTHER" id="PTHR10196">
    <property type="entry name" value="SUGAR KINASE"/>
    <property type="match status" value="1"/>
</dbReference>
<dbReference type="GO" id="GO:0005524">
    <property type="term" value="F:ATP binding"/>
    <property type="evidence" value="ECO:0007669"/>
    <property type="project" value="UniProtKB-KW"/>
</dbReference>
<evidence type="ECO:0000256" key="3">
    <source>
        <dbReference type="ARBA" id="ARBA00012099"/>
    </source>
</evidence>
<feature type="domain" description="Carbohydrate kinase FGGY C-terminal" evidence="13">
    <location>
        <begin position="257"/>
        <end position="445"/>
    </location>
</feature>
<keyword evidence="4 11" id="KW-0808">Transferase</keyword>
<dbReference type="Proteomes" id="UP000264071">
    <property type="component" value="Unassembled WGS sequence"/>
</dbReference>
<evidence type="ECO:0000259" key="13">
    <source>
        <dbReference type="Pfam" id="PF02782"/>
    </source>
</evidence>
<dbReference type="InterPro" id="IPR018485">
    <property type="entry name" value="FGGY_C"/>
</dbReference>
<evidence type="ECO:0000256" key="4">
    <source>
        <dbReference type="ARBA" id="ARBA00022679"/>
    </source>
</evidence>
<name>A0A3D4V685_9BACT</name>
<dbReference type="InterPro" id="IPR005999">
    <property type="entry name" value="Glycerol_kin"/>
</dbReference>
<evidence type="ECO:0000256" key="8">
    <source>
        <dbReference type="ARBA" id="ARBA00022840"/>
    </source>
</evidence>
<dbReference type="PANTHER" id="PTHR10196:SF69">
    <property type="entry name" value="GLYCEROL KINASE"/>
    <property type="match status" value="1"/>
</dbReference>
<keyword evidence="5" id="KW-0547">Nucleotide-binding</keyword>
<evidence type="ECO:0000313" key="14">
    <source>
        <dbReference type="EMBL" id="HCT56636.1"/>
    </source>
</evidence>
<evidence type="ECO:0000256" key="1">
    <source>
        <dbReference type="ARBA" id="ARBA00005190"/>
    </source>
</evidence>
<proteinExistence type="inferred from homology"/>
<dbReference type="FunFam" id="3.30.420.40:FF:000007">
    <property type="entry name" value="Glycerol kinase"/>
    <property type="match status" value="1"/>
</dbReference>
<dbReference type="OMA" id="FMLMNIG"/>
<dbReference type="InterPro" id="IPR018484">
    <property type="entry name" value="FGGY_N"/>
</dbReference>
<dbReference type="FunFam" id="3.30.420.40:FF:000008">
    <property type="entry name" value="Glycerol kinase"/>
    <property type="match status" value="1"/>
</dbReference>
<dbReference type="InterPro" id="IPR043129">
    <property type="entry name" value="ATPase_NBD"/>
</dbReference>
<evidence type="ECO:0000256" key="6">
    <source>
        <dbReference type="ARBA" id="ARBA00022777"/>
    </source>
</evidence>
<dbReference type="EC" id="2.7.1.30" evidence="3"/>